<gene>
    <name evidence="1" type="ORF">DFQ07_2363</name>
</gene>
<proteinExistence type="predicted"/>
<evidence type="ECO:0000313" key="1">
    <source>
        <dbReference type="EMBL" id="TDQ23833.1"/>
    </source>
</evidence>
<keyword evidence="2" id="KW-1185">Reference proteome</keyword>
<dbReference type="Proteomes" id="UP000295390">
    <property type="component" value="Unassembled WGS sequence"/>
</dbReference>
<accession>A0A4R6TET7</accession>
<reference evidence="1 2" key="1">
    <citation type="submission" date="2019-03" db="EMBL/GenBank/DDBJ databases">
        <title>Genomic Encyclopedia of Type Strains, Phase III (KMG-III): the genomes of soil and plant-associated and newly described type strains.</title>
        <authorList>
            <person name="Whitman W."/>
        </authorList>
    </citation>
    <scope>NUCLEOTIDE SEQUENCE [LARGE SCALE GENOMIC DNA]</scope>
    <source>
        <strain evidence="1 2">CECT 8283</strain>
    </source>
</reference>
<dbReference type="AlphaFoldDB" id="A0A4R6TET7"/>
<name>A0A4R6TET7_9FLAO</name>
<evidence type="ECO:0000313" key="2">
    <source>
        <dbReference type="Proteomes" id="UP000295390"/>
    </source>
</evidence>
<comment type="caution">
    <text evidence="1">The sequence shown here is derived from an EMBL/GenBank/DDBJ whole genome shotgun (WGS) entry which is preliminary data.</text>
</comment>
<dbReference type="EMBL" id="SNYH01000005">
    <property type="protein sequence ID" value="TDQ23833.1"/>
    <property type="molecule type" value="Genomic_DNA"/>
</dbReference>
<sequence length="154" mass="18252">MVNMKLCILEFDSISKAYETKKSIHRNFFTLIDLKSGKERIKLDSQKMYHFELNTISPKKIRINYLENGKTFQEEVVKTELKKDGYLYLKKKKLKFIGIPYLFGRFDLTKMRLSLDKNKNLILDITNHSSGAALLVVFLNSKTYKYREKLKRVE</sequence>
<organism evidence="1 2">
    <name type="scientific">Tenacibaculum caenipelagi</name>
    <dbReference type="NCBI Taxonomy" id="1325435"/>
    <lineage>
        <taxon>Bacteria</taxon>
        <taxon>Pseudomonadati</taxon>
        <taxon>Bacteroidota</taxon>
        <taxon>Flavobacteriia</taxon>
        <taxon>Flavobacteriales</taxon>
        <taxon>Flavobacteriaceae</taxon>
        <taxon>Tenacibaculum</taxon>
    </lineage>
</organism>
<protein>
    <submittedName>
        <fullName evidence="1">Uncharacterized protein</fullName>
    </submittedName>
</protein>